<organism evidence="2 3">
    <name type="scientific">Pseudoalteromonas espejiana</name>
    <dbReference type="NCBI Taxonomy" id="28107"/>
    <lineage>
        <taxon>Bacteria</taxon>
        <taxon>Pseudomonadati</taxon>
        <taxon>Pseudomonadota</taxon>
        <taxon>Gammaproteobacteria</taxon>
        <taxon>Alteromonadales</taxon>
        <taxon>Pseudoalteromonadaceae</taxon>
        <taxon>Pseudoalteromonas</taxon>
    </lineage>
</organism>
<dbReference type="OrthoDB" id="5242612at2"/>
<gene>
    <name evidence="2" type="ORF">PES01_10910</name>
</gene>
<evidence type="ECO:0000313" key="2">
    <source>
        <dbReference type="EMBL" id="GEK54246.1"/>
    </source>
</evidence>
<reference evidence="2 3" key="1">
    <citation type="submission" date="2019-07" db="EMBL/GenBank/DDBJ databases">
        <title>Whole genome shotgun sequence of Pseudoalteromonas espejiana NBRC 102222.</title>
        <authorList>
            <person name="Hosoyama A."/>
            <person name="Uohara A."/>
            <person name="Ohji S."/>
            <person name="Ichikawa N."/>
        </authorList>
    </citation>
    <scope>NUCLEOTIDE SEQUENCE [LARGE SCALE GENOMIC DNA]</scope>
    <source>
        <strain evidence="2 3">NBRC 102222</strain>
    </source>
</reference>
<dbReference type="InterPro" id="IPR009045">
    <property type="entry name" value="Zn_M74/Hedgehog-like"/>
</dbReference>
<dbReference type="Proteomes" id="UP000321419">
    <property type="component" value="Unassembled WGS sequence"/>
</dbReference>
<comment type="caution">
    <text evidence="2">The sequence shown here is derived from an EMBL/GenBank/DDBJ whole genome shotgun (WGS) entry which is preliminary data.</text>
</comment>
<dbReference type="AlphaFoldDB" id="A0A510XT79"/>
<evidence type="ECO:0000259" key="1">
    <source>
        <dbReference type="Pfam" id="PF08291"/>
    </source>
</evidence>
<sequence>MAEPRTKNFKPSELRCKCDFCKGEVPNECDPYALRMLQRIRDEVGPLGLSSAYRCARHPEESKKASPGQHFKGVAFDILVPWGVKRMQIVELALKLGAKGFGFANSFLHIDWRVSGEPVSWTYH</sequence>
<accession>A0A510XT79</accession>
<dbReference type="InterPro" id="IPR013230">
    <property type="entry name" value="Peptidase_M15A_C"/>
</dbReference>
<keyword evidence="3" id="KW-1185">Reference proteome</keyword>
<dbReference type="EMBL" id="BJUM01000008">
    <property type="protein sequence ID" value="GEK54246.1"/>
    <property type="molecule type" value="Genomic_DNA"/>
</dbReference>
<feature type="domain" description="Peptidase M15A C-terminal" evidence="1">
    <location>
        <begin position="7"/>
        <end position="111"/>
    </location>
</feature>
<dbReference type="Gene3D" id="3.30.1380.10">
    <property type="match status" value="1"/>
</dbReference>
<evidence type="ECO:0000313" key="3">
    <source>
        <dbReference type="Proteomes" id="UP000321419"/>
    </source>
</evidence>
<name>A0A510XT79_9GAMM</name>
<dbReference type="SUPFAM" id="SSF55166">
    <property type="entry name" value="Hedgehog/DD-peptidase"/>
    <property type="match status" value="1"/>
</dbReference>
<dbReference type="RefSeq" id="WP_089347536.1">
    <property type="nucleotide sequence ID" value="NZ_BJUM01000008.1"/>
</dbReference>
<dbReference type="Pfam" id="PF08291">
    <property type="entry name" value="Peptidase_M15_3"/>
    <property type="match status" value="1"/>
</dbReference>
<protein>
    <recommendedName>
        <fullName evidence="1">Peptidase M15A C-terminal domain-containing protein</fullName>
    </recommendedName>
</protein>
<proteinExistence type="predicted"/>